<proteinExistence type="predicted"/>
<dbReference type="OrthoDB" id="8100581at2"/>
<dbReference type="RefSeq" id="WP_143184113.1">
    <property type="nucleotide sequence ID" value="NZ_FQYR01000004.1"/>
</dbReference>
<accession>A0A1M6LXJ1</accession>
<dbReference type="Pfam" id="PF07589">
    <property type="entry name" value="PEP-CTERM"/>
    <property type="match status" value="1"/>
</dbReference>
<name>A0A1M6LXJ1_9BACT</name>
<gene>
    <name evidence="4" type="ORF">SAMN02745181_2534</name>
</gene>
<dbReference type="InterPro" id="IPR013424">
    <property type="entry name" value="Ice-binding_C"/>
</dbReference>
<feature type="region of interest" description="Disordered" evidence="1">
    <location>
        <begin position="248"/>
        <end position="267"/>
    </location>
</feature>
<dbReference type="AlphaFoldDB" id="A0A1M6LXJ1"/>
<keyword evidence="2" id="KW-0732">Signal</keyword>
<dbReference type="Proteomes" id="UP000184510">
    <property type="component" value="Unassembled WGS sequence"/>
</dbReference>
<feature type="chain" id="PRO_5012274397" evidence="2">
    <location>
        <begin position="27"/>
        <end position="288"/>
    </location>
</feature>
<evidence type="ECO:0000256" key="2">
    <source>
        <dbReference type="SAM" id="SignalP"/>
    </source>
</evidence>
<dbReference type="STRING" id="1123071.SAMN02745181_2534"/>
<reference evidence="4 5" key="1">
    <citation type="submission" date="2016-11" db="EMBL/GenBank/DDBJ databases">
        <authorList>
            <person name="Jaros S."/>
            <person name="Januszkiewicz K."/>
            <person name="Wedrychowicz H."/>
        </authorList>
    </citation>
    <scope>NUCLEOTIDE SEQUENCE [LARGE SCALE GENOMIC DNA]</scope>
    <source>
        <strain evidence="4 5">DSM 18772</strain>
    </source>
</reference>
<evidence type="ECO:0000313" key="4">
    <source>
        <dbReference type="EMBL" id="SHJ75881.1"/>
    </source>
</evidence>
<dbReference type="NCBIfam" id="TIGR02595">
    <property type="entry name" value="PEP_CTERM"/>
    <property type="match status" value="1"/>
</dbReference>
<feature type="signal peptide" evidence="2">
    <location>
        <begin position="1"/>
        <end position="26"/>
    </location>
</feature>
<evidence type="ECO:0000313" key="5">
    <source>
        <dbReference type="Proteomes" id="UP000184510"/>
    </source>
</evidence>
<dbReference type="InParanoid" id="A0A1M6LXJ1"/>
<evidence type="ECO:0000259" key="3">
    <source>
        <dbReference type="Pfam" id="PF07589"/>
    </source>
</evidence>
<evidence type="ECO:0000256" key="1">
    <source>
        <dbReference type="SAM" id="MobiDB-lite"/>
    </source>
</evidence>
<keyword evidence="5" id="KW-1185">Reference proteome</keyword>
<dbReference type="EMBL" id="FQYR01000004">
    <property type="protein sequence ID" value="SHJ75881.1"/>
    <property type="molecule type" value="Genomic_DNA"/>
</dbReference>
<protein>
    <submittedName>
        <fullName evidence="4">PEP-CTERM protein-sorting domain-containing protein</fullName>
    </submittedName>
</protein>
<feature type="domain" description="Ice-binding protein C-terminal" evidence="3">
    <location>
        <begin position="265"/>
        <end position="287"/>
    </location>
</feature>
<organism evidence="4 5">
    <name type="scientific">Rubritalea squalenifaciens DSM 18772</name>
    <dbReference type="NCBI Taxonomy" id="1123071"/>
    <lineage>
        <taxon>Bacteria</taxon>
        <taxon>Pseudomonadati</taxon>
        <taxon>Verrucomicrobiota</taxon>
        <taxon>Verrucomicrobiia</taxon>
        <taxon>Verrucomicrobiales</taxon>
        <taxon>Rubritaleaceae</taxon>
        <taxon>Rubritalea</taxon>
    </lineage>
</organism>
<sequence length="288" mass="30757">MTPQKRLLGAASLCVLGVLGSNASQAAILNLTDETGSLSDNTPTSFLEVYDTQADDYFDVRGGGINDAYFISGDLNSGSGSFRQLYKVSGGLQESGYNRDGIMDSSVSNGFNPLIRKSDLVTTLNGQFYIFALDVNEPGSSQLLSLDDFRIYTRSGSDPNPLPDNEADLDQLGILRYNLDTGEDSTILIDAGIVGSGGGASDLLAFVPVLSLEAAADDDYIYLYSAFGGYDPDGTDAWVNDSGFEEWSVPEDASERPNVEPLEEPIPEPSTSLLLTVAAAALAMRRKR</sequence>